<evidence type="ECO:0000313" key="3">
    <source>
        <dbReference type="Proteomes" id="UP000295714"/>
    </source>
</evidence>
<protein>
    <recommendedName>
        <fullName evidence="4">Lipoprotein</fullName>
    </recommendedName>
</protein>
<name>A0A4V2PTP6_9FLAO</name>
<keyword evidence="3" id="KW-1185">Reference proteome</keyword>
<accession>A0A4V2PTP6</accession>
<proteinExistence type="predicted"/>
<dbReference type="AlphaFoldDB" id="A0A4V2PTP6"/>
<feature type="signal peptide" evidence="1">
    <location>
        <begin position="1"/>
        <end position="21"/>
    </location>
</feature>
<evidence type="ECO:0000313" key="2">
    <source>
        <dbReference type="EMBL" id="TCK67381.1"/>
    </source>
</evidence>
<comment type="caution">
    <text evidence="2">The sequence shown here is derived from an EMBL/GenBank/DDBJ whole genome shotgun (WGS) entry which is preliminary data.</text>
</comment>
<reference evidence="2 3" key="1">
    <citation type="journal article" date="2015" name="Stand. Genomic Sci.">
        <title>Genomic Encyclopedia of Bacterial and Archaeal Type Strains, Phase III: the genomes of soil and plant-associated and newly described type strains.</title>
        <authorList>
            <person name="Whitman W.B."/>
            <person name="Woyke T."/>
            <person name="Klenk H.P."/>
            <person name="Zhou Y."/>
            <person name="Lilburn T.G."/>
            <person name="Beck B.J."/>
            <person name="De Vos P."/>
            <person name="Vandamme P."/>
            <person name="Eisen J.A."/>
            <person name="Garrity G."/>
            <person name="Hugenholtz P."/>
            <person name="Kyrpides N.C."/>
        </authorList>
    </citation>
    <scope>NUCLEOTIDE SEQUENCE [LARGE SCALE GENOMIC DNA]</scope>
    <source>
        <strain evidence="2 3">CECT 8445</strain>
    </source>
</reference>
<feature type="chain" id="PRO_5021034393" description="Lipoprotein" evidence="1">
    <location>
        <begin position="22"/>
        <end position="137"/>
    </location>
</feature>
<gene>
    <name evidence="2" type="ORF">DFQ05_1155</name>
</gene>
<sequence length="137" mass="15023">MKKYFTITLKLIILVLFISCSKDSIDNNINNAFDCQLDSDPDFIGICINGSTLANANETLIYASKSSSNFSEIIWEIQSGNMEIIAVENSFDGDLPKSLATIQFNSDFTGGSIKVVANSENSNNFAEISDFIIEVTN</sequence>
<dbReference type="Proteomes" id="UP000295714">
    <property type="component" value="Unassembled WGS sequence"/>
</dbReference>
<dbReference type="RefSeq" id="WP_132704444.1">
    <property type="nucleotide sequence ID" value="NZ_SMGI01000002.1"/>
</dbReference>
<organism evidence="2 3">
    <name type="scientific">Winogradskyella wandonensis</name>
    <dbReference type="NCBI Taxonomy" id="1442586"/>
    <lineage>
        <taxon>Bacteria</taxon>
        <taxon>Pseudomonadati</taxon>
        <taxon>Bacteroidota</taxon>
        <taxon>Flavobacteriia</taxon>
        <taxon>Flavobacteriales</taxon>
        <taxon>Flavobacteriaceae</taxon>
        <taxon>Winogradskyella</taxon>
    </lineage>
</organism>
<evidence type="ECO:0000256" key="1">
    <source>
        <dbReference type="SAM" id="SignalP"/>
    </source>
</evidence>
<dbReference type="EMBL" id="SMGI01000002">
    <property type="protein sequence ID" value="TCK67381.1"/>
    <property type="molecule type" value="Genomic_DNA"/>
</dbReference>
<keyword evidence="1" id="KW-0732">Signal</keyword>
<dbReference type="OrthoDB" id="1178393at2"/>
<evidence type="ECO:0008006" key="4">
    <source>
        <dbReference type="Google" id="ProtNLM"/>
    </source>
</evidence>